<feature type="compositionally biased region" description="Basic residues" evidence="1">
    <location>
        <begin position="125"/>
        <end position="137"/>
    </location>
</feature>
<evidence type="ECO:0000313" key="3">
    <source>
        <dbReference type="Proteomes" id="UP000239430"/>
    </source>
</evidence>
<dbReference type="Pfam" id="PF18982">
    <property type="entry name" value="JetA"/>
    <property type="match status" value="1"/>
</dbReference>
<dbReference type="InterPro" id="IPR043773">
    <property type="entry name" value="JetA"/>
</dbReference>
<accession>A0A9X7J656</accession>
<comment type="caution">
    <text evidence="2">The sequence shown here is derived from an EMBL/GenBank/DDBJ whole genome shotgun (WGS) entry which is preliminary data.</text>
</comment>
<dbReference type="RefSeq" id="WP_161952781.1">
    <property type="nucleotide sequence ID" value="NZ_PVXL01000006.1"/>
</dbReference>
<evidence type="ECO:0000256" key="1">
    <source>
        <dbReference type="SAM" id="MobiDB-lite"/>
    </source>
</evidence>
<gene>
    <name evidence="2" type="ORF">MOST_01180</name>
</gene>
<keyword evidence="3" id="KW-1185">Reference proteome</keyword>
<dbReference type="AlphaFoldDB" id="A0A9X7J656"/>
<organism evidence="2 3">
    <name type="scientific">Neomoorella stamsii</name>
    <dbReference type="NCBI Taxonomy" id="1266720"/>
    <lineage>
        <taxon>Bacteria</taxon>
        <taxon>Bacillati</taxon>
        <taxon>Bacillota</taxon>
        <taxon>Clostridia</taxon>
        <taxon>Neomoorellales</taxon>
        <taxon>Neomoorellaceae</taxon>
        <taxon>Neomoorella</taxon>
    </lineage>
</organism>
<sequence length="158" mass="18340">MATVQEWLLDPEWLARAVEDALRNEFFASREEAAEQLRRALMDIEEIYRGLDEIFYQIDLRHNQYLRASFERARYLSQHSSGVDQYLARILEWMAAGIRRGDLPAENCLPGLFNLVRPPDPHCRSQQRRQVHHHRRPAGPPGGQPEADPLQFGGPRRG</sequence>
<name>A0A9X7J656_9FIRM</name>
<proteinExistence type="predicted"/>
<reference evidence="2 3" key="1">
    <citation type="submission" date="2018-03" db="EMBL/GenBank/DDBJ databases">
        <title>Genome sequence of Moorella stamsii DSM 26217.</title>
        <authorList>
            <person name="Poehlein A."/>
            <person name="Daniel R."/>
        </authorList>
    </citation>
    <scope>NUCLEOTIDE SEQUENCE [LARGE SCALE GENOMIC DNA]</scope>
    <source>
        <strain evidence="3">DSM 26217</strain>
    </source>
</reference>
<feature type="region of interest" description="Disordered" evidence="1">
    <location>
        <begin position="119"/>
        <end position="158"/>
    </location>
</feature>
<evidence type="ECO:0000313" key="2">
    <source>
        <dbReference type="EMBL" id="PRR77621.1"/>
    </source>
</evidence>
<dbReference type="Proteomes" id="UP000239430">
    <property type="component" value="Unassembled WGS sequence"/>
</dbReference>
<dbReference type="EMBL" id="PVXL01000006">
    <property type="protein sequence ID" value="PRR77621.1"/>
    <property type="molecule type" value="Genomic_DNA"/>
</dbReference>
<protein>
    <submittedName>
        <fullName evidence="2">Uncharacterized protein</fullName>
    </submittedName>
</protein>